<dbReference type="SUPFAM" id="SSF53649">
    <property type="entry name" value="Alkaline phosphatase-like"/>
    <property type="match status" value="1"/>
</dbReference>
<name>A0A1M7XX71_9FIRM</name>
<dbReference type="EMBL" id="FRFD01000003">
    <property type="protein sequence ID" value="SHO43490.1"/>
    <property type="molecule type" value="Genomic_DNA"/>
</dbReference>
<dbReference type="Proteomes" id="UP000184612">
    <property type="component" value="Unassembled WGS sequence"/>
</dbReference>
<gene>
    <name evidence="1" type="ORF">SAMN02745217_00260</name>
</gene>
<dbReference type="NCBIfam" id="NF033449">
    <property type="entry name" value="BREX_PglZ_3"/>
    <property type="match status" value="1"/>
</dbReference>
<protein>
    <submittedName>
        <fullName evidence="1">PglZ domain-containing protein</fullName>
    </submittedName>
</protein>
<sequence>MLRDILFEKAGLPWVERLIIYDTDNLVSRTAGTNGLYWDEYRVFEVKYSEELRFIYERDCRQTKESTIFIVPSLDIKIPYDIYKQFTIVTVGLDTVFPRLDTSTLRASRNIDFDYLSVATKYLNGRRLTAKQTKAFLTVDMFSQDIVNEYSAAATRELIMRLASCKTYRDWTPIIELLSKLMLLSDKGFAIKDIQETYSSVDSTFRNWTSERYPSLATTADISQPVMLHHVLDFVRRSSQKPAIIVIDGMSFVDWQLIQESFADAPWRLNVNAVFSFIPTITSIARQSLFSGAIPVQNAKTFSLADEEKQWRHYWTENGLRDDEIYFGKTETPEIPDKIKTAGIVVNFIDDLMHRQLQGTPGMAVDIETWLKNGTLRSMIENLLSAGFDVFITADHGHTEAVGSGRFSKPGLLTEDVSRRAVIYKDFAGAEELDKFKVCEYAGTYMPKDYRYFLFANEECIGDRDKKYITHGSDSIEELLVPFVRIGVV</sequence>
<evidence type="ECO:0000313" key="2">
    <source>
        <dbReference type="Proteomes" id="UP000184612"/>
    </source>
</evidence>
<dbReference type="AlphaFoldDB" id="A0A1M7XX71"/>
<organism evidence="1 2">
    <name type="scientific">Anaerocolumna xylanovorans DSM 12503</name>
    <dbReference type="NCBI Taxonomy" id="1121345"/>
    <lineage>
        <taxon>Bacteria</taxon>
        <taxon>Bacillati</taxon>
        <taxon>Bacillota</taxon>
        <taxon>Clostridia</taxon>
        <taxon>Lachnospirales</taxon>
        <taxon>Lachnospiraceae</taxon>
        <taxon>Anaerocolumna</taxon>
    </lineage>
</organism>
<evidence type="ECO:0000313" key="1">
    <source>
        <dbReference type="EMBL" id="SHO43490.1"/>
    </source>
</evidence>
<proteinExistence type="predicted"/>
<accession>A0A1M7XX71</accession>
<dbReference type="STRING" id="1121345.SAMN02745217_00260"/>
<dbReference type="Pfam" id="PF08665">
    <property type="entry name" value="PglZ"/>
    <property type="match status" value="1"/>
</dbReference>
<dbReference type="RefSeq" id="WP_073587003.1">
    <property type="nucleotide sequence ID" value="NZ_FRFD01000003.1"/>
</dbReference>
<dbReference type="InterPro" id="IPR017850">
    <property type="entry name" value="Alkaline_phosphatase_core_sf"/>
</dbReference>
<reference evidence="1 2" key="1">
    <citation type="submission" date="2016-12" db="EMBL/GenBank/DDBJ databases">
        <authorList>
            <person name="Song W.-J."/>
            <person name="Kurnit D.M."/>
        </authorList>
    </citation>
    <scope>NUCLEOTIDE SEQUENCE [LARGE SCALE GENOMIC DNA]</scope>
    <source>
        <strain evidence="1 2">DSM 12503</strain>
    </source>
</reference>
<keyword evidence="2" id="KW-1185">Reference proteome</keyword>